<dbReference type="InterPro" id="IPR003674">
    <property type="entry name" value="Oligo_trans_STT3"/>
</dbReference>
<dbReference type="InterPro" id="IPR048307">
    <property type="entry name" value="STT3_N"/>
</dbReference>
<keyword evidence="8 17" id="KW-0808">Transferase</keyword>
<dbReference type="PANTHER" id="PTHR13872">
    <property type="entry name" value="DOLICHYL-DIPHOSPHOOLIGOSACCHARIDE--PROTEIN GLYCOSYLTRANSFERASE SUBUNIT"/>
    <property type="match status" value="1"/>
</dbReference>
<keyword evidence="10" id="KW-0479">Metal-binding</keyword>
<evidence type="ECO:0000256" key="5">
    <source>
        <dbReference type="ARBA" id="ARBA00010810"/>
    </source>
</evidence>
<evidence type="ECO:0000256" key="1">
    <source>
        <dbReference type="ARBA" id="ARBA00001936"/>
    </source>
</evidence>
<evidence type="ECO:0000313" key="17">
    <source>
        <dbReference type="EMBL" id="OMP04840.1"/>
    </source>
</evidence>
<dbReference type="EC" id="2.4.99.18" evidence="6"/>
<comment type="pathway">
    <text evidence="4">Protein modification; protein glycosylation.</text>
</comment>
<dbReference type="OrthoDB" id="1721147at2759"/>
<comment type="similarity">
    <text evidence="5">Belongs to the STT3 family.</text>
</comment>
<keyword evidence="7" id="KW-0328">Glycosyltransferase</keyword>
<evidence type="ECO:0000256" key="14">
    <source>
        <dbReference type="ARBA" id="ARBA00023211"/>
    </source>
</evidence>
<keyword evidence="18" id="KW-1185">Reference proteome</keyword>
<evidence type="ECO:0000256" key="11">
    <source>
        <dbReference type="ARBA" id="ARBA00022842"/>
    </source>
</evidence>
<sequence>MNVRTLRPAIDSLYLGGQVTSEEYTRLLLQCVRGNDVDRAKRLQSHMDLHRFTPNDTFLHNRLLHFMRNSGKYLTLEICSIKCLLKMLSPGTQCFLPMQRPYIMLSNMYAASGRWEDVATVRSLMKRLPVMSSPWRLETTAELCKKNLKSSPSSSSEDPFNLRAVCCAVITILIALVASSPTKGWSGRSLSLLDPTYASKYMPIVASVSEHQPPTLPSYFMDINVLAFLVPAGIILSLKLLEQFWLVTYEV</sequence>
<comment type="subcellular location">
    <subcellularLocation>
        <location evidence="3">Endomembrane system</location>
        <topology evidence="3">Multi-pass membrane protein</topology>
    </subcellularLocation>
</comment>
<reference evidence="18" key="1">
    <citation type="submission" date="2013-09" db="EMBL/GenBank/DDBJ databases">
        <title>Corchorus olitorius genome sequencing.</title>
        <authorList>
            <person name="Alam M."/>
            <person name="Haque M.S."/>
            <person name="Islam M.S."/>
            <person name="Emdad E.M."/>
            <person name="Islam M.M."/>
            <person name="Ahmed B."/>
            <person name="Halim A."/>
            <person name="Hossen Q.M.M."/>
            <person name="Hossain M.Z."/>
            <person name="Ahmed R."/>
            <person name="Khan M.M."/>
            <person name="Islam R."/>
            <person name="Rashid M.M."/>
            <person name="Khan S.A."/>
            <person name="Rahman M.S."/>
            <person name="Alam M."/>
            <person name="Yahiya A.S."/>
            <person name="Khan M.S."/>
            <person name="Azam M.S."/>
            <person name="Haque T."/>
            <person name="Lashkar M.Z.H."/>
            <person name="Akhand A.I."/>
            <person name="Morshed G."/>
            <person name="Roy S."/>
            <person name="Uddin K.S."/>
            <person name="Rabeya T."/>
            <person name="Hossain A.S."/>
            <person name="Chowdhury A."/>
            <person name="Snigdha A.R."/>
            <person name="Mortoza M.S."/>
            <person name="Matin S.A."/>
            <person name="Hoque S.M.E."/>
            <person name="Islam M.K."/>
            <person name="Roy D.K."/>
            <person name="Haider R."/>
            <person name="Moosa M.M."/>
            <person name="Elias S.M."/>
            <person name="Hasan A.M."/>
            <person name="Jahan S."/>
            <person name="Shafiuddin M."/>
            <person name="Mahmood N."/>
            <person name="Shommy N.S."/>
        </authorList>
    </citation>
    <scope>NUCLEOTIDE SEQUENCE [LARGE SCALE GENOMIC DNA]</scope>
    <source>
        <strain evidence="18">cv. O-4</strain>
    </source>
</reference>
<evidence type="ECO:0000256" key="8">
    <source>
        <dbReference type="ARBA" id="ARBA00022679"/>
    </source>
</evidence>
<comment type="cofactor">
    <cofactor evidence="2">
        <name>Mg(2+)</name>
        <dbReference type="ChEBI" id="CHEBI:18420"/>
    </cofactor>
</comment>
<evidence type="ECO:0000256" key="15">
    <source>
        <dbReference type="ARBA" id="ARBA00048829"/>
    </source>
</evidence>
<dbReference type="Pfam" id="PF20431">
    <property type="entry name" value="E_motif"/>
    <property type="match status" value="1"/>
</dbReference>
<evidence type="ECO:0000256" key="13">
    <source>
        <dbReference type="ARBA" id="ARBA00023136"/>
    </source>
</evidence>
<dbReference type="GO" id="GO:0016020">
    <property type="term" value="C:membrane"/>
    <property type="evidence" value="ECO:0007669"/>
    <property type="project" value="InterPro"/>
</dbReference>
<comment type="caution">
    <text evidence="17">The sequence shown here is derived from an EMBL/GenBank/DDBJ whole genome shotgun (WGS) entry which is preliminary data.</text>
</comment>
<name>A0A1R3KCM3_9ROSI</name>
<dbReference type="UniPathway" id="UPA00378"/>
<keyword evidence="11" id="KW-0460">Magnesium</keyword>
<keyword evidence="13" id="KW-0472">Membrane</keyword>
<feature type="domain" description="Oligosaccharyl transferase STT3 N-terminal" evidence="16">
    <location>
        <begin position="173"/>
        <end position="242"/>
    </location>
</feature>
<dbReference type="GO" id="GO:0004579">
    <property type="term" value="F:dolichyl-diphosphooligosaccharide-protein glycotransferase activity"/>
    <property type="evidence" value="ECO:0007669"/>
    <property type="project" value="UniProtKB-EC"/>
</dbReference>
<dbReference type="EMBL" id="AWUE01014177">
    <property type="protein sequence ID" value="OMP04840.1"/>
    <property type="molecule type" value="Genomic_DNA"/>
</dbReference>
<evidence type="ECO:0000256" key="9">
    <source>
        <dbReference type="ARBA" id="ARBA00022692"/>
    </source>
</evidence>
<keyword evidence="9" id="KW-0812">Transmembrane</keyword>
<evidence type="ECO:0000313" key="18">
    <source>
        <dbReference type="Proteomes" id="UP000187203"/>
    </source>
</evidence>
<dbReference type="Proteomes" id="UP000187203">
    <property type="component" value="Unassembled WGS sequence"/>
</dbReference>
<evidence type="ECO:0000256" key="12">
    <source>
        <dbReference type="ARBA" id="ARBA00022989"/>
    </source>
</evidence>
<dbReference type="GO" id="GO:0012505">
    <property type="term" value="C:endomembrane system"/>
    <property type="evidence" value="ECO:0007669"/>
    <property type="project" value="UniProtKB-SubCell"/>
</dbReference>
<dbReference type="GO" id="GO:0046872">
    <property type="term" value="F:metal ion binding"/>
    <property type="evidence" value="ECO:0007669"/>
    <property type="project" value="UniProtKB-KW"/>
</dbReference>
<dbReference type="AlphaFoldDB" id="A0A1R3KCM3"/>
<accession>A0A1R3KCM3</accession>
<evidence type="ECO:0000256" key="2">
    <source>
        <dbReference type="ARBA" id="ARBA00001946"/>
    </source>
</evidence>
<gene>
    <name evidence="17" type="ORF">COLO4_09254</name>
</gene>
<evidence type="ECO:0000256" key="7">
    <source>
        <dbReference type="ARBA" id="ARBA00022676"/>
    </source>
</evidence>
<dbReference type="PANTHER" id="PTHR13872:SF48">
    <property type="entry name" value="DOLICHYL-DIPHOSPHOOLIGOSACCHARIDE--PROTEIN GLYCOSYLTRANSFERASE SUBUNIT STT3A"/>
    <property type="match status" value="1"/>
</dbReference>
<evidence type="ECO:0000259" key="16">
    <source>
        <dbReference type="Pfam" id="PF02516"/>
    </source>
</evidence>
<dbReference type="STRING" id="93759.A0A1R3KCM3"/>
<keyword evidence="12" id="KW-1133">Transmembrane helix</keyword>
<keyword evidence="14" id="KW-0464">Manganese</keyword>
<comment type="cofactor">
    <cofactor evidence="1">
        <name>Mn(2+)</name>
        <dbReference type="ChEBI" id="CHEBI:29035"/>
    </cofactor>
</comment>
<organism evidence="17 18">
    <name type="scientific">Corchorus olitorius</name>
    <dbReference type="NCBI Taxonomy" id="93759"/>
    <lineage>
        <taxon>Eukaryota</taxon>
        <taxon>Viridiplantae</taxon>
        <taxon>Streptophyta</taxon>
        <taxon>Embryophyta</taxon>
        <taxon>Tracheophyta</taxon>
        <taxon>Spermatophyta</taxon>
        <taxon>Magnoliopsida</taxon>
        <taxon>eudicotyledons</taxon>
        <taxon>Gunneridae</taxon>
        <taxon>Pentapetalae</taxon>
        <taxon>rosids</taxon>
        <taxon>malvids</taxon>
        <taxon>Malvales</taxon>
        <taxon>Malvaceae</taxon>
        <taxon>Grewioideae</taxon>
        <taxon>Apeibeae</taxon>
        <taxon>Corchorus</taxon>
    </lineage>
</organism>
<evidence type="ECO:0000256" key="4">
    <source>
        <dbReference type="ARBA" id="ARBA00004922"/>
    </source>
</evidence>
<evidence type="ECO:0000256" key="3">
    <source>
        <dbReference type="ARBA" id="ARBA00004127"/>
    </source>
</evidence>
<dbReference type="Pfam" id="PF02516">
    <property type="entry name" value="STT3"/>
    <property type="match status" value="1"/>
</dbReference>
<dbReference type="InterPro" id="IPR046848">
    <property type="entry name" value="E_motif"/>
</dbReference>
<evidence type="ECO:0000256" key="6">
    <source>
        <dbReference type="ARBA" id="ARBA00012605"/>
    </source>
</evidence>
<comment type="catalytic activity">
    <reaction evidence="15">
        <text>a di-trans,poly-cis-dolichyl diphosphooligosaccharide + L-asparaginyl-[protein] = N(4)-(oligosaccharide-(1-&gt;4)-N-acetyl-beta-D-glucosaminyl-(1-&gt;4)-N-acetyl-beta-D-glucosaminyl)-L-asparaginyl-[protein] + a di-trans,poly-cis-dolichyl diphosphate + H(+)</text>
        <dbReference type="Rhea" id="RHEA:22980"/>
        <dbReference type="Rhea" id="RHEA-COMP:12804"/>
        <dbReference type="Rhea" id="RHEA-COMP:12805"/>
        <dbReference type="Rhea" id="RHEA-COMP:19506"/>
        <dbReference type="Rhea" id="RHEA-COMP:19509"/>
        <dbReference type="ChEBI" id="CHEBI:15378"/>
        <dbReference type="ChEBI" id="CHEBI:50347"/>
        <dbReference type="ChEBI" id="CHEBI:57497"/>
        <dbReference type="ChEBI" id="CHEBI:57570"/>
        <dbReference type="ChEBI" id="CHEBI:132529"/>
        <dbReference type="EC" id="2.4.99.18"/>
    </reaction>
</comment>
<evidence type="ECO:0000256" key="10">
    <source>
        <dbReference type="ARBA" id="ARBA00022723"/>
    </source>
</evidence>
<proteinExistence type="inferred from homology"/>
<protein>
    <recommendedName>
        <fullName evidence="6">dolichyl-diphosphooligosaccharide--protein glycotransferase</fullName>
        <ecNumber evidence="6">2.4.99.18</ecNumber>
    </recommendedName>
</protein>